<gene>
    <name evidence="3" type="ORF">BD749_3220</name>
</gene>
<proteinExistence type="predicted"/>
<dbReference type="AlphaFoldDB" id="A0A2N3U9D1"/>
<dbReference type="RefSeq" id="WP_101446105.1">
    <property type="nucleotide sequence ID" value="NZ_PJMU01000003.1"/>
</dbReference>
<feature type="signal peptide" evidence="1">
    <location>
        <begin position="1"/>
        <end position="21"/>
    </location>
</feature>
<feature type="domain" description="Haem-binding uptake Tiki superfamily ChaN" evidence="2">
    <location>
        <begin position="44"/>
        <end position="250"/>
    </location>
</feature>
<reference evidence="3 4" key="1">
    <citation type="submission" date="2017-12" db="EMBL/GenBank/DDBJ databases">
        <title>Genomic Encyclopedia of Type Strains, Phase III (KMG-III): the genomes of soil and plant-associated and newly described type strains.</title>
        <authorList>
            <person name="Whitman W."/>
        </authorList>
    </citation>
    <scope>NUCLEOTIDE SEQUENCE [LARGE SCALE GENOMIC DNA]</scope>
    <source>
        <strain evidence="3 4">LP43</strain>
    </source>
</reference>
<dbReference type="Gene3D" id="3.40.50.11550">
    <property type="match status" value="2"/>
</dbReference>
<evidence type="ECO:0000313" key="3">
    <source>
        <dbReference type="EMBL" id="PKV63378.1"/>
    </source>
</evidence>
<evidence type="ECO:0000313" key="4">
    <source>
        <dbReference type="Proteomes" id="UP000233782"/>
    </source>
</evidence>
<sequence length="295" mass="33287">MIRFSLLTLLFLMFTTGITTASDKDKPAYVLYNSKGKQLKYSKMLDELQKADVVLFGEQHNDPIAHWLQLELAKDLHKTHQQNFAIGAEMFEADVQLVLNEYLSGQVAENNFEQESRPWNNYKTDYRPVVRFAREAAVPFIATNVPRRYAAMVAAGSMKALENVSANAKRYIAPLPVQVDMNLPGYKNMLSMFGSSTHGNTKAENIVQAQALKDATMAHFILQQVSSGKKMLHLNGAYHSDNFEGIGWYLKQGNPQLKTLTITTVLQEELDKLTEENTQKADFILVVPASMTRTY</sequence>
<dbReference type="Proteomes" id="UP000233782">
    <property type="component" value="Unassembled WGS sequence"/>
</dbReference>
<organism evidence="3 4">
    <name type="scientific">Pontibacter ramchanderi</name>
    <dbReference type="NCBI Taxonomy" id="1179743"/>
    <lineage>
        <taxon>Bacteria</taxon>
        <taxon>Pseudomonadati</taxon>
        <taxon>Bacteroidota</taxon>
        <taxon>Cytophagia</taxon>
        <taxon>Cytophagales</taxon>
        <taxon>Hymenobacteraceae</taxon>
        <taxon>Pontibacter</taxon>
    </lineage>
</organism>
<dbReference type="InterPro" id="IPR007314">
    <property type="entry name" value="Cofac_haem-bd_dom"/>
</dbReference>
<dbReference type="SUPFAM" id="SSF159501">
    <property type="entry name" value="EreA/ChaN-like"/>
    <property type="match status" value="1"/>
</dbReference>
<keyword evidence="1" id="KW-0732">Signal</keyword>
<dbReference type="OrthoDB" id="1680202at2"/>
<dbReference type="Pfam" id="PF04187">
    <property type="entry name" value="Cofac_haem_bdg"/>
    <property type="match status" value="1"/>
</dbReference>
<name>A0A2N3U9D1_9BACT</name>
<comment type="caution">
    <text evidence="3">The sequence shown here is derived from an EMBL/GenBank/DDBJ whole genome shotgun (WGS) entry which is preliminary data.</text>
</comment>
<dbReference type="EMBL" id="PJMU01000003">
    <property type="protein sequence ID" value="PKV63378.1"/>
    <property type="molecule type" value="Genomic_DNA"/>
</dbReference>
<evidence type="ECO:0000256" key="1">
    <source>
        <dbReference type="SAM" id="SignalP"/>
    </source>
</evidence>
<dbReference type="CDD" id="cd14727">
    <property type="entry name" value="ChanN-like"/>
    <property type="match status" value="1"/>
</dbReference>
<accession>A0A2N3U9D1</accession>
<keyword evidence="4" id="KW-1185">Reference proteome</keyword>
<protein>
    <submittedName>
        <fullName evidence="3">Putative iron-regulated protein</fullName>
    </submittedName>
</protein>
<evidence type="ECO:0000259" key="2">
    <source>
        <dbReference type="Pfam" id="PF04187"/>
    </source>
</evidence>
<feature type="chain" id="PRO_5014807514" evidence="1">
    <location>
        <begin position="22"/>
        <end position="295"/>
    </location>
</feature>